<protein>
    <submittedName>
        <fullName evidence="2">Uncharacterized protein</fullName>
    </submittedName>
</protein>
<feature type="compositionally biased region" description="Polar residues" evidence="1">
    <location>
        <begin position="21"/>
        <end position="30"/>
    </location>
</feature>
<dbReference type="RefSeq" id="XP_052949410.1">
    <property type="nucleotide sequence ID" value="XM_053090858.1"/>
</dbReference>
<feature type="compositionally biased region" description="Low complexity" evidence="1">
    <location>
        <begin position="167"/>
        <end position="183"/>
    </location>
</feature>
<dbReference type="Proteomes" id="UP001164286">
    <property type="component" value="Unassembled WGS sequence"/>
</dbReference>
<comment type="caution">
    <text evidence="2">The sequence shown here is derived from an EMBL/GenBank/DDBJ whole genome shotgun (WGS) entry which is preliminary data.</text>
</comment>
<gene>
    <name evidence="2" type="ORF">MKK02DRAFT_39956</name>
</gene>
<feature type="compositionally biased region" description="Basic and acidic residues" evidence="1">
    <location>
        <begin position="98"/>
        <end position="110"/>
    </location>
</feature>
<feature type="region of interest" description="Disordered" evidence="1">
    <location>
        <begin position="254"/>
        <end position="542"/>
    </location>
</feature>
<dbReference type="GeneID" id="77730063"/>
<feature type="compositionally biased region" description="Basic residues" evidence="1">
    <location>
        <begin position="356"/>
        <end position="369"/>
    </location>
</feature>
<accession>A0AA38HGC0</accession>
<feature type="compositionally biased region" description="Basic and acidic residues" evidence="1">
    <location>
        <begin position="119"/>
        <end position="128"/>
    </location>
</feature>
<name>A0AA38HGC0_9TREE</name>
<feature type="compositionally biased region" description="Low complexity" evidence="1">
    <location>
        <begin position="494"/>
        <end position="510"/>
    </location>
</feature>
<dbReference type="EMBL" id="JAKWFO010000001">
    <property type="protein sequence ID" value="KAI9639633.1"/>
    <property type="molecule type" value="Genomic_DNA"/>
</dbReference>
<feature type="compositionally biased region" description="Pro residues" evidence="1">
    <location>
        <begin position="145"/>
        <end position="162"/>
    </location>
</feature>
<dbReference type="AlphaFoldDB" id="A0AA38HGC0"/>
<evidence type="ECO:0000313" key="3">
    <source>
        <dbReference type="Proteomes" id="UP001164286"/>
    </source>
</evidence>
<feature type="region of interest" description="Disordered" evidence="1">
    <location>
        <begin position="1"/>
        <end position="218"/>
    </location>
</feature>
<feature type="compositionally biased region" description="Low complexity" evidence="1">
    <location>
        <begin position="323"/>
        <end position="353"/>
    </location>
</feature>
<feature type="compositionally biased region" description="Low complexity" evidence="1">
    <location>
        <begin position="254"/>
        <end position="282"/>
    </location>
</feature>
<evidence type="ECO:0000313" key="2">
    <source>
        <dbReference type="EMBL" id="KAI9639633.1"/>
    </source>
</evidence>
<feature type="compositionally biased region" description="Low complexity" evidence="1">
    <location>
        <begin position="373"/>
        <end position="384"/>
    </location>
</feature>
<proteinExistence type="predicted"/>
<organism evidence="2 3">
    <name type="scientific">Dioszegia hungarica</name>
    <dbReference type="NCBI Taxonomy" id="4972"/>
    <lineage>
        <taxon>Eukaryota</taxon>
        <taxon>Fungi</taxon>
        <taxon>Dikarya</taxon>
        <taxon>Basidiomycota</taxon>
        <taxon>Agaricomycotina</taxon>
        <taxon>Tremellomycetes</taxon>
        <taxon>Tremellales</taxon>
        <taxon>Bulleribasidiaceae</taxon>
        <taxon>Dioszegia</taxon>
    </lineage>
</organism>
<sequence>MFGRLEPNRNSSKQPIDHGSSRTVDTALSPPQSPYPQPTGALHPATLAPLSASRSSSYSHQPPQLAPYRPLAPAYDPTRPNPPSSVGLHGLAEAAMMEEARDSAPLDRRLPPPLTQRPSNEDQGRFWEQRPPQPRPQSAWTIPLRPTPLPSPARTAPPPAPVTMPHQARPAQSQAPASSSSRPTPTPPPSRPTPTPAATRRPPTIYTSENPHPLANINLDAVYNPPTVEEWEEQALRVLRLPPIPPARLRIAAAARAAAKAEAEAAAGKASGTAASSTISPPLTAGPDAPRPSIPGRSIPAESRPADQSRQPPITQPTPPSSALPSSTIATPTLPSSTITPLPTSTSPHSTSSNGKPRHGRGHDRRPRATPHSSVWAASASQVAPFDAGGRRIHPPPGGATLPAPRSARSLSDVGLSDRESSPVEPKSSSDPGPAEPVEVEHTPAPKKKRPPPSLHLSPAGTASASLPRPDAAETFEAHSTRRRTSTRPDLVRAHSGSASSRSPSSAGSGHRPRRRPQPGPTADPLAGISSAAEYEVRTREEELERRCAELEEELQKTKKTLAFTSELNLEMQAQGVKDRKELTRVQEELAVWKKGAGTAEGMAEKGDGGERTAAVE</sequence>
<evidence type="ECO:0000256" key="1">
    <source>
        <dbReference type="SAM" id="MobiDB-lite"/>
    </source>
</evidence>
<dbReference type="PRINTS" id="PR01217">
    <property type="entry name" value="PRICHEXTENSN"/>
</dbReference>
<keyword evidence="3" id="KW-1185">Reference proteome</keyword>
<reference evidence="2" key="1">
    <citation type="journal article" date="2022" name="G3 (Bethesda)">
        <title>High quality genome of the basidiomycete yeast Dioszegia hungarica PDD-24b-2 isolated from cloud water.</title>
        <authorList>
            <person name="Jarrige D."/>
            <person name="Haridas S."/>
            <person name="Bleykasten-Grosshans C."/>
            <person name="Joly M."/>
            <person name="Nadalig T."/>
            <person name="Sancelme M."/>
            <person name="Vuilleumier S."/>
            <person name="Grigoriev I.V."/>
            <person name="Amato P."/>
            <person name="Bringel F."/>
        </authorList>
    </citation>
    <scope>NUCLEOTIDE SEQUENCE</scope>
    <source>
        <strain evidence="2">PDD-24b-2</strain>
    </source>
</reference>
<feature type="compositionally biased region" description="Pro residues" evidence="1">
    <location>
        <begin position="184"/>
        <end position="195"/>
    </location>
</feature>